<dbReference type="AlphaFoldDB" id="D6D828"/>
<dbReference type="KEGG" id="bxy:BXY_10120"/>
<organism evidence="2 3">
    <name type="scientific">Bacteroides xylanisolvens XB1A</name>
    <dbReference type="NCBI Taxonomy" id="657309"/>
    <lineage>
        <taxon>Bacteria</taxon>
        <taxon>Pseudomonadati</taxon>
        <taxon>Bacteroidota</taxon>
        <taxon>Bacteroidia</taxon>
        <taxon>Bacteroidales</taxon>
        <taxon>Bacteroidaceae</taxon>
        <taxon>Bacteroides</taxon>
    </lineage>
</organism>
<dbReference type="Proteomes" id="UP000008795">
    <property type="component" value="Chromosome"/>
</dbReference>
<accession>D6D828</accession>
<keyword evidence="1" id="KW-0472">Membrane</keyword>
<keyword evidence="1" id="KW-0812">Transmembrane</keyword>
<dbReference type="EMBL" id="FP929033">
    <property type="protein sequence ID" value="CBK66173.1"/>
    <property type="molecule type" value="Genomic_DNA"/>
</dbReference>
<evidence type="ECO:0000256" key="1">
    <source>
        <dbReference type="SAM" id="Phobius"/>
    </source>
</evidence>
<keyword evidence="1" id="KW-1133">Transmembrane helix</keyword>
<protein>
    <submittedName>
        <fullName evidence="2">Uncharacterized protein</fullName>
    </submittedName>
</protein>
<evidence type="ECO:0000313" key="3">
    <source>
        <dbReference type="Proteomes" id="UP000008795"/>
    </source>
</evidence>
<feature type="transmembrane region" description="Helical" evidence="1">
    <location>
        <begin position="26"/>
        <end position="44"/>
    </location>
</feature>
<evidence type="ECO:0000313" key="2">
    <source>
        <dbReference type="EMBL" id="CBK66173.1"/>
    </source>
</evidence>
<reference evidence="2 3" key="1">
    <citation type="submission" date="2010-03" db="EMBL/GenBank/DDBJ databases">
        <title>The genome sequence of Bacteriodes xylanisolvens XB1A.</title>
        <authorList>
            <consortium name="metaHIT consortium -- http://www.metahit.eu/"/>
            <person name="Pajon A."/>
            <person name="Turner K."/>
            <person name="Parkhill J."/>
            <person name="Bernalier A."/>
        </authorList>
    </citation>
    <scope>NUCLEOTIDE SEQUENCE [LARGE SCALE GENOMIC DNA]</scope>
    <source>
        <strain evidence="2 3">XB1A</strain>
    </source>
</reference>
<gene>
    <name evidence="2" type="ORF">BXY_10120</name>
</gene>
<sequence length="46" mass="5354">MVASLTIPFELATFDEQPAMRQSVPTANNIVFIFFNWGFVFKLMQR</sequence>
<reference evidence="2 3" key="2">
    <citation type="submission" date="2010-03" db="EMBL/GenBank/DDBJ databases">
        <authorList>
            <person name="Pajon A."/>
        </authorList>
    </citation>
    <scope>NUCLEOTIDE SEQUENCE [LARGE SCALE GENOMIC DNA]</scope>
    <source>
        <strain evidence="2 3">XB1A</strain>
    </source>
</reference>
<name>D6D828_9BACE</name>
<proteinExistence type="predicted"/>
<dbReference type="HOGENOM" id="CLU_3180580_0_0_10"/>